<dbReference type="InterPro" id="IPR051786">
    <property type="entry name" value="ASN_synthetase/amidase"/>
</dbReference>
<dbReference type="InterPro" id="IPR029055">
    <property type="entry name" value="Ntn_hydrolases_N"/>
</dbReference>
<dbReference type="InterPro" id="IPR001962">
    <property type="entry name" value="Asn_synthase"/>
</dbReference>
<dbReference type="Proteomes" id="UP000595448">
    <property type="component" value="Chromosome"/>
</dbReference>
<reference evidence="6 7" key="1">
    <citation type="submission" date="2021-01" db="EMBL/GenBank/DDBJ databases">
        <title>Brevundimonas vitis sp. nov., an bacterium isolated from grape (Vitis vinifera).</title>
        <authorList>
            <person name="Jiang L."/>
            <person name="Lee J."/>
        </authorList>
    </citation>
    <scope>NUCLEOTIDE SEQUENCE [LARGE SCALE GENOMIC DNA]</scope>
    <source>
        <strain evidence="6 7">GRTSA-9</strain>
    </source>
</reference>
<protein>
    <recommendedName>
        <fullName evidence="2">asparagine synthase (glutamine-hydrolyzing)</fullName>
        <ecNumber evidence="2">6.3.5.4</ecNumber>
    </recommendedName>
</protein>
<dbReference type="SUPFAM" id="SSF52402">
    <property type="entry name" value="Adenine nucleotide alpha hydrolases-like"/>
    <property type="match status" value="1"/>
</dbReference>
<keyword evidence="7" id="KW-1185">Reference proteome</keyword>
<dbReference type="PANTHER" id="PTHR43284:SF1">
    <property type="entry name" value="ASPARAGINE SYNTHETASE"/>
    <property type="match status" value="1"/>
</dbReference>
<sequence length="630" mass="69935">MGICGRVNLDPSAPTPIDRPLASITITDPRSRDVWYGPGVTLASVDEASTAVGPGDRAAVFDGRIDNRDDLRRALGIDDLHRRSTADIALLAFEAWGDDFCDRIIGDFACAIWDGQRRRLVMATDPAALRTLYYWTGPNEIRFANEQRGLWADGDVPRQIDEEALAAWLCLIPRPPHTSFFKDIFSVPPGARSIWEGNAVRTETWWKPENLPYLNLATEAEYEEAMRAALIEAVACRIGDGERIGSMLSGGLDSSTVTALAARHLAEQGRGLTSFTATPVHKAKVSPKRFADEWDHAAALAAMYPNIDHVRVPNEGETIVDALESREAGMDWPLLNPTNMVWINGIHKACRDRRLNVLLAGSMGNLTMSWTGAELLTQRLKAMDMVGAARVALDQNRHGGMNWTTIAANVGDSFLPVPLMKRVRRLFDKSRPELETYSAIDSEFLVASGLDEHARKVAGSMRNLAVGDSRAIRLLALSRSSHRGTMHTGTLRRYGVDQRDPTSDRRVVELSLSIPEHQFQRRGVQRALLRDTMRGMLPEVIRTEQRRGLQAADWRHGFDKAMPQLISDVERLRHSPLASRALDLDRMSALLEKWPGPGEDSRVGEHDYKLVIGRAVAAGRFVRRIEGGNA</sequence>
<evidence type="ECO:0000256" key="1">
    <source>
        <dbReference type="ARBA" id="ARBA00005187"/>
    </source>
</evidence>
<name>A0ABX7BRV1_9CAUL</name>
<dbReference type="EC" id="6.3.5.4" evidence="2"/>
<evidence type="ECO:0000256" key="3">
    <source>
        <dbReference type="ARBA" id="ARBA00048741"/>
    </source>
</evidence>
<dbReference type="InterPro" id="IPR017932">
    <property type="entry name" value="GATase_2_dom"/>
</dbReference>
<organism evidence="6 7">
    <name type="scientific">Brevundimonas vitisensis</name>
    <dbReference type="NCBI Taxonomy" id="2800818"/>
    <lineage>
        <taxon>Bacteria</taxon>
        <taxon>Pseudomonadati</taxon>
        <taxon>Pseudomonadota</taxon>
        <taxon>Alphaproteobacteria</taxon>
        <taxon>Caulobacterales</taxon>
        <taxon>Caulobacteraceae</taxon>
        <taxon>Brevundimonas</taxon>
    </lineage>
</organism>
<feature type="domain" description="Glutamine amidotransferase type-2" evidence="5">
    <location>
        <begin position="57"/>
        <end position="150"/>
    </location>
</feature>
<comment type="catalytic activity">
    <reaction evidence="3">
        <text>L-aspartate + L-glutamine + ATP + H2O = L-asparagine + L-glutamate + AMP + diphosphate + H(+)</text>
        <dbReference type="Rhea" id="RHEA:12228"/>
        <dbReference type="ChEBI" id="CHEBI:15377"/>
        <dbReference type="ChEBI" id="CHEBI:15378"/>
        <dbReference type="ChEBI" id="CHEBI:29985"/>
        <dbReference type="ChEBI" id="CHEBI:29991"/>
        <dbReference type="ChEBI" id="CHEBI:30616"/>
        <dbReference type="ChEBI" id="CHEBI:33019"/>
        <dbReference type="ChEBI" id="CHEBI:58048"/>
        <dbReference type="ChEBI" id="CHEBI:58359"/>
        <dbReference type="ChEBI" id="CHEBI:456215"/>
        <dbReference type="EC" id="6.3.5.4"/>
    </reaction>
</comment>
<comment type="pathway">
    <text evidence="1">Amino-acid biosynthesis; L-asparagine biosynthesis; L-asparagine from L-aspartate (L-Gln route): step 1/1.</text>
</comment>
<accession>A0ABX7BRV1</accession>
<evidence type="ECO:0000259" key="4">
    <source>
        <dbReference type="Pfam" id="PF00733"/>
    </source>
</evidence>
<dbReference type="Pfam" id="PF13537">
    <property type="entry name" value="GATase_7"/>
    <property type="match status" value="1"/>
</dbReference>
<dbReference type="SUPFAM" id="SSF56235">
    <property type="entry name" value="N-terminal nucleophile aminohydrolases (Ntn hydrolases)"/>
    <property type="match status" value="1"/>
</dbReference>
<evidence type="ECO:0000313" key="6">
    <source>
        <dbReference type="EMBL" id="QQQ19468.1"/>
    </source>
</evidence>
<dbReference type="Pfam" id="PF00733">
    <property type="entry name" value="Asn_synthase"/>
    <property type="match status" value="1"/>
</dbReference>
<dbReference type="Gene3D" id="3.60.20.10">
    <property type="entry name" value="Glutamine Phosphoribosylpyrophosphate, subunit 1, domain 1"/>
    <property type="match status" value="1"/>
</dbReference>
<dbReference type="RefSeq" id="WP_201103819.1">
    <property type="nucleotide sequence ID" value="NZ_CP067977.1"/>
</dbReference>
<evidence type="ECO:0000256" key="2">
    <source>
        <dbReference type="ARBA" id="ARBA00012737"/>
    </source>
</evidence>
<gene>
    <name evidence="6" type="ORF">JIP62_05065</name>
</gene>
<dbReference type="EMBL" id="CP067977">
    <property type="protein sequence ID" value="QQQ19468.1"/>
    <property type="molecule type" value="Genomic_DNA"/>
</dbReference>
<dbReference type="InterPro" id="IPR014729">
    <property type="entry name" value="Rossmann-like_a/b/a_fold"/>
</dbReference>
<dbReference type="PANTHER" id="PTHR43284">
    <property type="entry name" value="ASPARAGINE SYNTHETASE (GLUTAMINE-HYDROLYZING)"/>
    <property type="match status" value="1"/>
</dbReference>
<evidence type="ECO:0000259" key="5">
    <source>
        <dbReference type="Pfam" id="PF13537"/>
    </source>
</evidence>
<evidence type="ECO:0000313" key="7">
    <source>
        <dbReference type="Proteomes" id="UP000595448"/>
    </source>
</evidence>
<feature type="domain" description="Asparagine synthetase" evidence="4">
    <location>
        <begin position="226"/>
        <end position="596"/>
    </location>
</feature>
<dbReference type="Gene3D" id="3.40.50.620">
    <property type="entry name" value="HUPs"/>
    <property type="match status" value="2"/>
</dbReference>
<proteinExistence type="predicted"/>